<proteinExistence type="predicted"/>
<dbReference type="InterPro" id="IPR044822">
    <property type="entry name" value="Myb_DNA-bind_4"/>
</dbReference>
<evidence type="ECO:0000259" key="1">
    <source>
        <dbReference type="Pfam" id="PF13837"/>
    </source>
</evidence>
<gene>
    <name evidence="3" type="primary">LOC117565968</name>
</gene>
<evidence type="ECO:0000313" key="2">
    <source>
        <dbReference type="Proteomes" id="UP000515160"/>
    </source>
</evidence>
<dbReference type="AlphaFoldDB" id="A0A9C6SSJ3"/>
<sequence>MCEKFLAAGFNVEWKDVKTKLNNLTKKYKNEIKKRGPSQWHHFAKVHRILSAEKPINLEEYVLDSMA</sequence>
<accession>A0A9C6SSJ3</accession>
<evidence type="ECO:0000313" key="3">
    <source>
        <dbReference type="RefSeq" id="XP_051858274.1"/>
    </source>
</evidence>
<organism evidence="2 3">
    <name type="scientific">Drosophila albomicans</name>
    <name type="common">Fruit fly</name>
    <dbReference type="NCBI Taxonomy" id="7291"/>
    <lineage>
        <taxon>Eukaryota</taxon>
        <taxon>Metazoa</taxon>
        <taxon>Ecdysozoa</taxon>
        <taxon>Arthropoda</taxon>
        <taxon>Hexapoda</taxon>
        <taxon>Insecta</taxon>
        <taxon>Pterygota</taxon>
        <taxon>Neoptera</taxon>
        <taxon>Endopterygota</taxon>
        <taxon>Diptera</taxon>
        <taxon>Brachycera</taxon>
        <taxon>Muscomorpha</taxon>
        <taxon>Ephydroidea</taxon>
        <taxon>Drosophilidae</taxon>
        <taxon>Drosophila</taxon>
    </lineage>
</organism>
<keyword evidence="2" id="KW-1185">Reference proteome</keyword>
<dbReference type="GeneID" id="117565968"/>
<dbReference type="Pfam" id="PF13837">
    <property type="entry name" value="Myb_DNA-bind_4"/>
    <property type="match status" value="1"/>
</dbReference>
<reference evidence="3" key="1">
    <citation type="submission" date="2025-08" db="UniProtKB">
        <authorList>
            <consortium name="RefSeq"/>
        </authorList>
    </citation>
    <scope>IDENTIFICATION</scope>
    <source>
        <strain evidence="3">15112-1751.03</strain>
        <tissue evidence="3">Whole Adult</tissue>
    </source>
</reference>
<name>A0A9C6SSJ3_DROAB</name>
<dbReference type="RefSeq" id="XP_051858274.1">
    <property type="nucleotide sequence ID" value="XM_052002314.1"/>
</dbReference>
<feature type="domain" description="Myb/SANT-like DNA-binding" evidence="1">
    <location>
        <begin position="3"/>
        <end position="49"/>
    </location>
</feature>
<protein>
    <submittedName>
        <fullName evidence="3">Uncharacterized protein LOC117565968 isoform X2</fullName>
    </submittedName>
</protein>
<dbReference type="Proteomes" id="UP000515160">
    <property type="component" value="Chromosome 2L"/>
</dbReference>